<feature type="compositionally biased region" description="Polar residues" evidence="1">
    <location>
        <begin position="116"/>
        <end position="130"/>
    </location>
</feature>
<dbReference type="OrthoDB" id="5294021at2759"/>
<proteinExistence type="predicted"/>
<dbReference type="AlphaFoldDB" id="A0A1G4B3R9"/>
<evidence type="ECO:0000313" key="2">
    <source>
        <dbReference type="EMBL" id="OHE96016.1"/>
    </source>
</evidence>
<dbReference type="Proteomes" id="UP000176998">
    <property type="component" value="Unassembled WGS sequence"/>
</dbReference>
<dbReference type="GeneID" id="34561849"/>
<organism evidence="2 3">
    <name type="scientific">Colletotrichum orchidophilum</name>
    <dbReference type="NCBI Taxonomy" id="1209926"/>
    <lineage>
        <taxon>Eukaryota</taxon>
        <taxon>Fungi</taxon>
        <taxon>Dikarya</taxon>
        <taxon>Ascomycota</taxon>
        <taxon>Pezizomycotina</taxon>
        <taxon>Sordariomycetes</taxon>
        <taxon>Hypocreomycetidae</taxon>
        <taxon>Glomerellales</taxon>
        <taxon>Glomerellaceae</taxon>
        <taxon>Colletotrichum</taxon>
    </lineage>
</organism>
<feature type="compositionally biased region" description="Polar residues" evidence="1">
    <location>
        <begin position="38"/>
        <end position="50"/>
    </location>
</feature>
<protein>
    <submittedName>
        <fullName evidence="2">Uncharacterized protein</fullName>
    </submittedName>
</protein>
<dbReference type="EMBL" id="MJBS01000075">
    <property type="protein sequence ID" value="OHE96016.1"/>
    <property type="molecule type" value="Genomic_DNA"/>
</dbReference>
<feature type="region of interest" description="Disordered" evidence="1">
    <location>
        <begin position="23"/>
        <end position="97"/>
    </location>
</feature>
<comment type="caution">
    <text evidence="2">The sequence shown here is derived from an EMBL/GenBank/DDBJ whole genome shotgun (WGS) entry which is preliminary data.</text>
</comment>
<dbReference type="RefSeq" id="XP_022473177.1">
    <property type="nucleotide sequence ID" value="XM_022620339.1"/>
</dbReference>
<feature type="region of interest" description="Disordered" evidence="1">
    <location>
        <begin position="116"/>
        <end position="137"/>
    </location>
</feature>
<name>A0A1G4B3R9_9PEZI</name>
<feature type="compositionally biased region" description="Polar residues" evidence="1">
    <location>
        <begin position="72"/>
        <end position="88"/>
    </location>
</feature>
<gene>
    <name evidence="2" type="ORF">CORC01_08709</name>
</gene>
<sequence length="511" mass="56525">MVGTQSLAKQGLDEWEEVADDYSVVSLSSDDEEGSVSLTSATTVRKSPSTAAEVGGASSTAATPSKIEDTSSSRPSSAKETSHSTATGNDPPPRRELLDLLGTSLLPREAISPIWTSYQNKQQTPTTPIKPSNGKEIEELDRDVSRLTMDNEYADEAESSSKHIGTLCETLDLDDSAMNPTVISQKLESLGEYILDTFNRTGKELTGFEMAGNIANSCQALLANINDLRPILADYAVQWDTGAEKDIPLDPSLTLWMDSLRTVISRLRRKARAWPQHSAGEEAKIRASLAKYAAALNKQDEQMQEFLPIIQADFNSYRTQNIQFPIETAEDSANSPGRSGRIPTRPTDRLSQVREALYTLKDQVQNTIHVLAVSNHFLPHPASETAVSVVQCLRSTVNAASLALTNNGSEWLESDSGRAHIGLLSHAEFSNLDPAMLRDYTTRLKQICNLVSDPNSHQRWSEEMIRDHYVYMLVEQEQLDALHNIASALEEMLLPQHMKTKTEFDDFLKEM</sequence>
<evidence type="ECO:0000313" key="3">
    <source>
        <dbReference type="Proteomes" id="UP000176998"/>
    </source>
</evidence>
<accession>A0A1G4B3R9</accession>
<reference evidence="2 3" key="1">
    <citation type="submission" date="2016-09" db="EMBL/GenBank/DDBJ databases">
        <authorList>
            <person name="Capua I."/>
            <person name="De Benedictis P."/>
            <person name="Joannis T."/>
            <person name="Lombin L.H."/>
            <person name="Cattoli G."/>
        </authorList>
    </citation>
    <scope>NUCLEOTIDE SEQUENCE [LARGE SCALE GENOMIC DNA]</scope>
    <source>
        <strain evidence="2 3">IMI 309357</strain>
    </source>
</reference>
<keyword evidence="3" id="KW-1185">Reference proteome</keyword>
<evidence type="ECO:0000256" key="1">
    <source>
        <dbReference type="SAM" id="MobiDB-lite"/>
    </source>
</evidence>